<dbReference type="Gene3D" id="1.20.1250.20">
    <property type="entry name" value="MFS general substrate transporter like domains"/>
    <property type="match status" value="2"/>
</dbReference>
<evidence type="ECO:0000313" key="4">
    <source>
        <dbReference type="EnsemblMetazoa" id="XP_030855967"/>
    </source>
</evidence>
<sequence length="479" mass="51758">MDDDEHGPRCFSFRRRRWGWIVTIPTFLIQLLGVGLLYSFGVVTIAMQEEFEVGVTTAGWIPTIATGLNLIGGVLTAEIVKKTSHRLVAVLGISFCFCACLITSFMPRFFPIIFTFGITYGIGLALSTITGMITIVEWFPKTSCARALAFAVAGTSTGMLVLNPVMYKLVSGVGWRNALRIMGSVLLLVGYAASATFSKPVRKSGTPTSADDKPSGMDSIETTVSFLGTAEGAIESPICDGTTKSSSLSDVADRSRNSYDLLLFPEFWMMFFGMIISAMSTTLFFFYWVKLILTLGFRESTAALAMTALGASDLVGKLLVSGFADYLPFPKLFLFHIASVSGIGLMFAVLNIKTVVAVFITSVAIGVFVLSLINSSPYIVSAQVFPGRGATPMTTSLIAPGIGTILGTVYGTSVDQTGSFDGTLYGCMGAYALAILLFSSVPLYQKLFASERYVMWDDVYRYRGDNGSRGSIQRKKDLH</sequence>
<proteinExistence type="predicted"/>
<dbReference type="GO" id="GO:0008028">
    <property type="term" value="F:monocarboxylic acid transmembrane transporter activity"/>
    <property type="evidence" value="ECO:0000318"/>
    <property type="project" value="GO_Central"/>
</dbReference>
<dbReference type="KEGG" id="spu:105439335"/>
<evidence type="ECO:0000256" key="2">
    <source>
        <dbReference type="SAM" id="Phobius"/>
    </source>
</evidence>
<feature type="transmembrane region" description="Helical" evidence="2">
    <location>
        <begin position="423"/>
        <end position="444"/>
    </location>
</feature>
<feature type="transmembrane region" description="Helical" evidence="2">
    <location>
        <begin position="87"/>
        <end position="106"/>
    </location>
</feature>
<dbReference type="InParanoid" id="A0A7M7PV31"/>
<evidence type="ECO:0000313" key="5">
    <source>
        <dbReference type="Proteomes" id="UP000007110"/>
    </source>
</evidence>
<dbReference type="GeneID" id="105439335"/>
<feature type="transmembrane region" description="Helical" evidence="2">
    <location>
        <begin position="332"/>
        <end position="350"/>
    </location>
</feature>
<feature type="transmembrane region" description="Helical" evidence="2">
    <location>
        <begin position="301"/>
        <end position="320"/>
    </location>
</feature>
<dbReference type="OrthoDB" id="10016898at2759"/>
<dbReference type="RefSeq" id="XP_030855967.1">
    <property type="nucleotide sequence ID" value="XM_031000107.1"/>
</dbReference>
<dbReference type="OMA" id="GWIVTIP"/>
<dbReference type="InterPro" id="IPR020846">
    <property type="entry name" value="MFS_dom"/>
</dbReference>
<dbReference type="EnsemblMetazoa" id="XM_031000107">
    <property type="protein sequence ID" value="XP_030855967"/>
    <property type="gene ID" value="LOC105439335"/>
</dbReference>
<keyword evidence="2" id="KW-1133">Transmembrane helix</keyword>
<keyword evidence="5" id="KW-1185">Reference proteome</keyword>
<feature type="transmembrane region" description="Helical" evidence="2">
    <location>
        <begin position="392"/>
        <end position="411"/>
    </location>
</feature>
<feature type="transmembrane region" description="Helical" evidence="2">
    <location>
        <begin position="18"/>
        <end position="40"/>
    </location>
</feature>
<dbReference type="PANTHER" id="PTHR11360">
    <property type="entry name" value="MONOCARBOXYLATE TRANSPORTER"/>
    <property type="match status" value="1"/>
</dbReference>
<dbReference type="SUPFAM" id="SSF103473">
    <property type="entry name" value="MFS general substrate transporter"/>
    <property type="match status" value="1"/>
</dbReference>
<organism evidence="4 5">
    <name type="scientific">Strongylocentrotus purpuratus</name>
    <name type="common">Purple sea urchin</name>
    <dbReference type="NCBI Taxonomy" id="7668"/>
    <lineage>
        <taxon>Eukaryota</taxon>
        <taxon>Metazoa</taxon>
        <taxon>Echinodermata</taxon>
        <taxon>Eleutherozoa</taxon>
        <taxon>Echinozoa</taxon>
        <taxon>Echinoidea</taxon>
        <taxon>Euechinoidea</taxon>
        <taxon>Echinacea</taxon>
        <taxon>Camarodonta</taxon>
        <taxon>Echinidea</taxon>
        <taxon>Strongylocentrotidae</taxon>
        <taxon>Strongylocentrotus</taxon>
    </lineage>
</organism>
<name>A0A7M7PV31_STRPU</name>
<dbReference type="GO" id="GO:0005886">
    <property type="term" value="C:plasma membrane"/>
    <property type="evidence" value="ECO:0000318"/>
    <property type="project" value="GO_Central"/>
</dbReference>
<feature type="transmembrane region" description="Helical" evidence="2">
    <location>
        <begin position="147"/>
        <end position="166"/>
    </location>
</feature>
<protein>
    <recommendedName>
        <fullName evidence="3">Major facilitator superfamily (MFS) profile domain-containing protein</fullName>
    </recommendedName>
</protein>
<feature type="transmembrane region" description="Helical" evidence="2">
    <location>
        <begin position="112"/>
        <end position="135"/>
    </location>
</feature>
<evidence type="ECO:0000259" key="3">
    <source>
        <dbReference type="PROSITE" id="PS50850"/>
    </source>
</evidence>
<feature type="transmembrane region" description="Helical" evidence="2">
    <location>
        <begin position="267"/>
        <end position="289"/>
    </location>
</feature>
<dbReference type="Proteomes" id="UP000007110">
    <property type="component" value="Unassembled WGS sequence"/>
</dbReference>
<dbReference type="Pfam" id="PF07690">
    <property type="entry name" value="MFS_1"/>
    <property type="match status" value="1"/>
</dbReference>
<dbReference type="PANTHER" id="PTHR11360:SF172">
    <property type="entry name" value="MAJOR FACILITATOR SUPERFAMILY (MFS) PROFILE DOMAIN-CONTAINING PROTEIN"/>
    <property type="match status" value="1"/>
</dbReference>
<dbReference type="InterPro" id="IPR050327">
    <property type="entry name" value="Proton-linked_MCT"/>
</dbReference>
<keyword evidence="2" id="KW-0812">Transmembrane</keyword>
<feature type="domain" description="Major facilitator superfamily (MFS) profile" evidence="3">
    <location>
        <begin position="19"/>
        <end position="447"/>
    </location>
</feature>
<keyword evidence="2" id="KW-0472">Membrane</keyword>
<dbReference type="InterPro" id="IPR036259">
    <property type="entry name" value="MFS_trans_sf"/>
</dbReference>
<reference evidence="5" key="1">
    <citation type="submission" date="2015-02" db="EMBL/GenBank/DDBJ databases">
        <title>Genome sequencing for Strongylocentrotus purpuratus.</title>
        <authorList>
            <person name="Murali S."/>
            <person name="Liu Y."/>
            <person name="Vee V."/>
            <person name="English A."/>
            <person name="Wang M."/>
            <person name="Skinner E."/>
            <person name="Han Y."/>
            <person name="Muzny D.M."/>
            <person name="Worley K.C."/>
            <person name="Gibbs R.A."/>
        </authorList>
    </citation>
    <scope>NUCLEOTIDE SEQUENCE</scope>
</reference>
<comment type="subcellular location">
    <subcellularLocation>
        <location evidence="1">Membrane</location>
        <topology evidence="1">Multi-pass membrane protein</topology>
    </subcellularLocation>
</comment>
<dbReference type="InterPro" id="IPR011701">
    <property type="entry name" value="MFS"/>
</dbReference>
<feature type="transmembrane region" description="Helical" evidence="2">
    <location>
        <begin position="60"/>
        <end position="80"/>
    </location>
</feature>
<dbReference type="PROSITE" id="PS50850">
    <property type="entry name" value="MFS"/>
    <property type="match status" value="1"/>
</dbReference>
<accession>A0A7M7PV31</accession>
<evidence type="ECO:0000256" key="1">
    <source>
        <dbReference type="ARBA" id="ARBA00004141"/>
    </source>
</evidence>
<dbReference type="AlphaFoldDB" id="A0A7M7PV31"/>
<reference evidence="4" key="2">
    <citation type="submission" date="2021-01" db="UniProtKB">
        <authorList>
            <consortium name="EnsemblMetazoa"/>
        </authorList>
    </citation>
    <scope>IDENTIFICATION</scope>
</reference>
<feature type="transmembrane region" description="Helical" evidence="2">
    <location>
        <begin position="356"/>
        <end position="380"/>
    </location>
</feature>